<accession>A0A4C1SW71</accession>
<dbReference type="Proteomes" id="UP000299102">
    <property type="component" value="Unassembled WGS sequence"/>
</dbReference>
<gene>
    <name evidence="1" type="ORF">EVAR_4572_1</name>
</gene>
<organism evidence="1 2">
    <name type="scientific">Eumeta variegata</name>
    <name type="common">Bagworm moth</name>
    <name type="synonym">Eumeta japonica</name>
    <dbReference type="NCBI Taxonomy" id="151549"/>
    <lineage>
        <taxon>Eukaryota</taxon>
        <taxon>Metazoa</taxon>
        <taxon>Ecdysozoa</taxon>
        <taxon>Arthropoda</taxon>
        <taxon>Hexapoda</taxon>
        <taxon>Insecta</taxon>
        <taxon>Pterygota</taxon>
        <taxon>Neoptera</taxon>
        <taxon>Endopterygota</taxon>
        <taxon>Lepidoptera</taxon>
        <taxon>Glossata</taxon>
        <taxon>Ditrysia</taxon>
        <taxon>Tineoidea</taxon>
        <taxon>Psychidae</taxon>
        <taxon>Oiketicinae</taxon>
        <taxon>Eumeta</taxon>
    </lineage>
</organism>
<proteinExistence type="predicted"/>
<protein>
    <submittedName>
        <fullName evidence="1">Uncharacterized protein</fullName>
    </submittedName>
</protein>
<keyword evidence="2" id="KW-1185">Reference proteome</keyword>
<comment type="caution">
    <text evidence="1">The sequence shown here is derived from an EMBL/GenBank/DDBJ whole genome shotgun (WGS) entry which is preliminary data.</text>
</comment>
<evidence type="ECO:0000313" key="2">
    <source>
        <dbReference type="Proteomes" id="UP000299102"/>
    </source>
</evidence>
<name>A0A4C1SW71_EUMVA</name>
<dbReference type="EMBL" id="BGZK01000022">
    <property type="protein sequence ID" value="GBP06429.1"/>
    <property type="molecule type" value="Genomic_DNA"/>
</dbReference>
<dbReference type="AlphaFoldDB" id="A0A4C1SW71"/>
<sequence length="126" mass="13966">MVPDNCGRSPGRRRAASEAFPKGSVSFAASALGCLSLIEPYAQFVKMAIVVLGPRSPSRWLSVDLDAADDHRHPCDGYARDRRLKVFLKARSEWFNAAEVKIPLISFLVFEIEHSTLLYGDDGLEN</sequence>
<evidence type="ECO:0000313" key="1">
    <source>
        <dbReference type="EMBL" id="GBP06429.1"/>
    </source>
</evidence>
<reference evidence="1 2" key="1">
    <citation type="journal article" date="2019" name="Commun. Biol.">
        <title>The bagworm genome reveals a unique fibroin gene that provides high tensile strength.</title>
        <authorList>
            <person name="Kono N."/>
            <person name="Nakamura H."/>
            <person name="Ohtoshi R."/>
            <person name="Tomita M."/>
            <person name="Numata K."/>
            <person name="Arakawa K."/>
        </authorList>
    </citation>
    <scope>NUCLEOTIDE SEQUENCE [LARGE SCALE GENOMIC DNA]</scope>
</reference>